<dbReference type="GO" id="GO:0003700">
    <property type="term" value="F:DNA-binding transcription factor activity"/>
    <property type="evidence" value="ECO:0007669"/>
    <property type="project" value="InterPro"/>
</dbReference>
<dbReference type="InterPro" id="IPR036390">
    <property type="entry name" value="WH_DNA-bd_sf"/>
</dbReference>
<dbReference type="InterPro" id="IPR000835">
    <property type="entry name" value="HTH_MarR-typ"/>
</dbReference>
<protein>
    <submittedName>
        <fullName evidence="6">DNA-binding transcriptional regulator, MarR family</fullName>
    </submittedName>
</protein>
<keyword evidence="3 6" id="KW-0238">DNA-binding</keyword>
<dbReference type="Pfam" id="PF12802">
    <property type="entry name" value="MarR_2"/>
    <property type="match status" value="1"/>
</dbReference>
<evidence type="ECO:0000256" key="1">
    <source>
        <dbReference type="ARBA" id="ARBA00004496"/>
    </source>
</evidence>
<accession>A0A1I2SBS2</accession>
<dbReference type="GO" id="GO:0003677">
    <property type="term" value="F:DNA binding"/>
    <property type="evidence" value="ECO:0007669"/>
    <property type="project" value="UniProtKB-KW"/>
</dbReference>
<dbReference type="PROSITE" id="PS50995">
    <property type="entry name" value="HTH_MARR_2"/>
    <property type="match status" value="1"/>
</dbReference>
<dbReference type="GO" id="GO:0006950">
    <property type="term" value="P:response to stress"/>
    <property type="evidence" value="ECO:0007669"/>
    <property type="project" value="TreeGrafter"/>
</dbReference>
<name>A0A1I2SBS2_9GAMM</name>
<dbReference type="SUPFAM" id="SSF46785">
    <property type="entry name" value="Winged helix' DNA-binding domain"/>
    <property type="match status" value="1"/>
</dbReference>
<dbReference type="STRING" id="1045558.SAMN05216175_107134"/>
<evidence type="ECO:0000313" key="6">
    <source>
        <dbReference type="EMBL" id="SFG48377.1"/>
    </source>
</evidence>
<dbReference type="InterPro" id="IPR039422">
    <property type="entry name" value="MarR/SlyA-like"/>
</dbReference>
<dbReference type="PRINTS" id="PR00598">
    <property type="entry name" value="HTHMARR"/>
</dbReference>
<feature type="domain" description="HTH marR-type" evidence="5">
    <location>
        <begin position="24"/>
        <end position="153"/>
    </location>
</feature>
<dbReference type="PANTHER" id="PTHR33164:SF5">
    <property type="entry name" value="ORGANIC HYDROPEROXIDE RESISTANCE TRANSCRIPTIONAL REGULATOR"/>
    <property type="match status" value="1"/>
</dbReference>
<keyword evidence="4" id="KW-0804">Transcription</keyword>
<evidence type="ECO:0000256" key="4">
    <source>
        <dbReference type="ARBA" id="ARBA00023163"/>
    </source>
</evidence>
<evidence type="ECO:0000256" key="2">
    <source>
        <dbReference type="ARBA" id="ARBA00023015"/>
    </source>
</evidence>
<evidence type="ECO:0000259" key="5">
    <source>
        <dbReference type="PROSITE" id="PS50995"/>
    </source>
</evidence>
<reference evidence="7" key="1">
    <citation type="submission" date="2016-10" db="EMBL/GenBank/DDBJ databases">
        <authorList>
            <person name="Varghese N."/>
            <person name="Submissions S."/>
        </authorList>
    </citation>
    <scope>NUCLEOTIDE SEQUENCE [LARGE SCALE GENOMIC DNA]</scope>
    <source>
        <strain evidence="7">CGMCC 1.10971</strain>
    </source>
</reference>
<proteinExistence type="predicted"/>
<dbReference type="GO" id="GO:0005737">
    <property type="term" value="C:cytoplasm"/>
    <property type="evidence" value="ECO:0007669"/>
    <property type="project" value="UniProtKB-SubCell"/>
</dbReference>
<dbReference type="PANTHER" id="PTHR33164">
    <property type="entry name" value="TRANSCRIPTIONAL REGULATOR, MARR FAMILY"/>
    <property type="match status" value="1"/>
</dbReference>
<keyword evidence="7" id="KW-1185">Reference proteome</keyword>
<dbReference type="PROSITE" id="PS01117">
    <property type="entry name" value="HTH_MARR_1"/>
    <property type="match status" value="1"/>
</dbReference>
<evidence type="ECO:0000313" key="7">
    <source>
        <dbReference type="Proteomes" id="UP000198623"/>
    </source>
</evidence>
<sequence>MICISLLVNKVLIRYYLPMKKLINQQLLERLASLLRSESRGMLLEHGLQPVQFEALQYIANCNRYSDTPMAVTEFLRQTKGTVSQTLKVLEKKGLIEKLTDAKDKRVTHLKITEDGRALTQQMLPSPILETASDLMSNDEVAMINSSLHTLLYQLQNANNFKPFGQCASCVHNIKQASGEYFCGLTQEVLTPIDIELICREHQYSQVIKP</sequence>
<dbReference type="Proteomes" id="UP000198623">
    <property type="component" value="Unassembled WGS sequence"/>
</dbReference>
<dbReference type="AlphaFoldDB" id="A0A1I2SBS2"/>
<dbReference type="SMART" id="SM00347">
    <property type="entry name" value="HTH_MARR"/>
    <property type="match status" value="1"/>
</dbReference>
<comment type="subcellular location">
    <subcellularLocation>
        <location evidence="1">Cytoplasm</location>
    </subcellularLocation>
</comment>
<dbReference type="RefSeq" id="WP_244889938.1">
    <property type="nucleotide sequence ID" value="NZ_FOOU01000007.1"/>
</dbReference>
<keyword evidence="2" id="KW-0805">Transcription regulation</keyword>
<dbReference type="InterPro" id="IPR023187">
    <property type="entry name" value="Tscrpt_reg_MarR-type_CS"/>
</dbReference>
<evidence type="ECO:0000256" key="3">
    <source>
        <dbReference type="ARBA" id="ARBA00023125"/>
    </source>
</evidence>
<dbReference type="Gene3D" id="1.10.10.10">
    <property type="entry name" value="Winged helix-like DNA-binding domain superfamily/Winged helix DNA-binding domain"/>
    <property type="match status" value="1"/>
</dbReference>
<gene>
    <name evidence="6" type="ORF">SAMN05216175_107134</name>
</gene>
<dbReference type="InterPro" id="IPR036388">
    <property type="entry name" value="WH-like_DNA-bd_sf"/>
</dbReference>
<dbReference type="EMBL" id="FOOU01000007">
    <property type="protein sequence ID" value="SFG48377.1"/>
    <property type="molecule type" value="Genomic_DNA"/>
</dbReference>
<organism evidence="6 7">
    <name type="scientific">Neptunomonas qingdaonensis</name>
    <dbReference type="NCBI Taxonomy" id="1045558"/>
    <lineage>
        <taxon>Bacteria</taxon>
        <taxon>Pseudomonadati</taxon>
        <taxon>Pseudomonadota</taxon>
        <taxon>Gammaproteobacteria</taxon>
        <taxon>Oceanospirillales</taxon>
        <taxon>Oceanospirillaceae</taxon>
        <taxon>Neptunomonas</taxon>
    </lineage>
</organism>